<dbReference type="PROSITE" id="PS51318">
    <property type="entry name" value="TAT"/>
    <property type="match status" value="1"/>
</dbReference>
<dbReference type="Proteomes" id="UP000649179">
    <property type="component" value="Unassembled WGS sequence"/>
</dbReference>
<dbReference type="AlphaFoldDB" id="A0A917BCZ3"/>
<evidence type="ECO:0000256" key="1">
    <source>
        <dbReference type="SAM" id="SignalP"/>
    </source>
</evidence>
<dbReference type="Gene3D" id="2.60.120.260">
    <property type="entry name" value="Galactose-binding domain-like"/>
    <property type="match status" value="1"/>
</dbReference>
<feature type="signal peptide" evidence="1">
    <location>
        <begin position="1"/>
        <end position="32"/>
    </location>
</feature>
<protein>
    <recommendedName>
        <fullName evidence="4">Nucleotide pyrophosphatase</fullName>
    </recommendedName>
</protein>
<sequence length="504" mass="53069">MRHTPDLPPLRRRRALAAGTALLGALSLSAVATGSADAAGSDQHVLVVGIDGLRYDKIAPADAPNLDAMIANGYSARTTLYANPFAPTLSGPGWATNLTGVWPDKHQVKSNSWGTSSTITSYPDFLTRLEQANPSLTTFAAASWNPIVDGSAGPPLITSKVDTVRAESEDDAKAASDTANQITSAAPNASFLHLDEVDEAGHASGGASQAYLDAVHDADARLGQVLRAVQARPSSERWKVIVTADHGHTDVGGHGGSTPVERGSFILETGPGIGRQTPAIAPKNVDIAAEVLSTFGVPLPAVLDGRPLATRSADPFDAMVGSLQARQDETGVPADVKGWTHSMPSGWSVDNTGMGTGGVTEWRGWALTTDDFWTRAAPDQGREGNVRERGVFAVADSDEWADKSFTGTFSSRIVSPAYDVSGRTRATVSFWNHYRRSGNQTAQVQVSVDGGAWTTAATYAADVVAQRSSVAVTLPAGAKTLRVRWALTNADNDWFWAIDEPSVS</sequence>
<organism evidence="2 3">
    <name type="scientific">Marmoricola endophyticus</name>
    <dbReference type="NCBI Taxonomy" id="2040280"/>
    <lineage>
        <taxon>Bacteria</taxon>
        <taxon>Bacillati</taxon>
        <taxon>Actinomycetota</taxon>
        <taxon>Actinomycetes</taxon>
        <taxon>Propionibacteriales</taxon>
        <taxon>Nocardioidaceae</taxon>
        <taxon>Marmoricola</taxon>
    </lineage>
</organism>
<keyword evidence="3" id="KW-1185">Reference proteome</keyword>
<evidence type="ECO:0000313" key="2">
    <source>
        <dbReference type="EMBL" id="GGF37610.1"/>
    </source>
</evidence>
<proteinExistence type="predicted"/>
<gene>
    <name evidence="2" type="ORF">GCM10011519_08960</name>
</gene>
<name>A0A917BCZ3_9ACTN</name>
<feature type="chain" id="PRO_5038429350" description="Nucleotide pyrophosphatase" evidence="1">
    <location>
        <begin position="33"/>
        <end position="504"/>
    </location>
</feature>
<dbReference type="RefSeq" id="WP_188778599.1">
    <property type="nucleotide sequence ID" value="NZ_BMKQ01000001.1"/>
</dbReference>
<accession>A0A917BCZ3</accession>
<keyword evidence="1" id="KW-0732">Signal</keyword>
<dbReference type="GO" id="GO:0016787">
    <property type="term" value="F:hydrolase activity"/>
    <property type="evidence" value="ECO:0007669"/>
    <property type="project" value="UniProtKB-ARBA"/>
</dbReference>
<evidence type="ECO:0000313" key="3">
    <source>
        <dbReference type="Proteomes" id="UP000649179"/>
    </source>
</evidence>
<dbReference type="InterPro" id="IPR006311">
    <property type="entry name" value="TAT_signal"/>
</dbReference>
<dbReference type="PANTHER" id="PTHR10151:SF120">
    <property type="entry name" value="BIS(5'-ADENOSYL)-TRIPHOSPHATASE"/>
    <property type="match status" value="1"/>
</dbReference>
<dbReference type="InterPro" id="IPR017850">
    <property type="entry name" value="Alkaline_phosphatase_core_sf"/>
</dbReference>
<dbReference type="Pfam" id="PF01663">
    <property type="entry name" value="Phosphodiest"/>
    <property type="match status" value="1"/>
</dbReference>
<dbReference type="InterPro" id="IPR002591">
    <property type="entry name" value="Phosphodiest/P_Trfase"/>
</dbReference>
<dbReference type="PANTHER" id="PTHR10151">
    <property type="entry name" value="ECTONUCLEOTIDE PYROPHOSPHATASE/PHOSPHODIESTERASE"/>
    <property type="match status" value="1"/>
</dbReference>
<reference evidence="2" key="1">
    <citation type="journal article" date="2014" name="Int. J. Syst. Evol. Microbiol.">
        <title>Complete genome sequence of Corynebacterium casei LMG S-19264T (=DSM 44701T), isolated from a smear-ripened cheese.</title>
        <authorList>
            <consortium name="US DOE Joint Genome Institute (JGI-PGF)"/>
            <person name="Walter F."/>
            <person name="Albersmeier A."/>
            <person name="Kalinowski J."/>
            <person name="Ruckert C."/>
        </authorList>
    </citation>
    <scope>NUCLEOTIDE SEQUENCE</scope>
    <source>
        <strain evidence="2">CGMCC 1.16067</strain>
    </source>
</reference>
<reference evidence="2" key="2">
    <citation type="submission" date="2020-09" db="EMBL/GenBank/DDBJ databases">
        <authorList>
            <person name="Sun Q."/>
            <person name="Zhou Y."/>
        </authorList>
    </citation>
    <scope>NUCLEOTIDE SEQUENCE</scope>
    <source>
        <strain evidence="2">CGMCC 1.16067</strain>
    </source>
</reference>
<dbReference type="EMBL" id="BMKQ01000001">
    <property type="protein sequence ID" value="GGF37610.1"/>
    <property type="molecule type" value="Genomic_DNA"/>
</dbReference>
<dbReference type="SUPFAM" id="SSF53649">
    <property type="entry name" value="Alkaline phosphatase-like"/>
    <property type="match status" value="1"/>
</dbReference>
<evidence type="ECO:0008006" key="4">
    <source>
        <dbReference type="Google" id="ProtNLM"/>
    </source>
</evidence>
<comment type="caution">
    <text evidence="2">The sequence shown here is derived from an EMBL/GenBank/DDBJ whole genome shotgun (WGS) entry which is preliminary data.</text>
</comment>
<dbReference type="Gene3D" id="3.40.720.10">
    <property type="entry name" value="Alkaline Phosphatase, subunit A"/>
    <property type="match status" value="1"/>
</dbReference>